<organism evidence="2 3">
    <name type="scientific">Dorea acetigenes</name>
    <dbReference type="NCBI Taxonomy" id="2981787"/>
    <lineage>
        <taxon>Bacteria</taxon>
        <taxon>Bacillati</taxon>
        <taxon>Bacillota</taxon>
        <taxon>Clostridia</taxon>
        <taxon>Lachnospirales</taxon>
        <taxon>Lachnospiraceae</taxon>
        <taxon>Dorea</taxon>
    </lineage>
</organism>
<dbReference type="Proteomes" id="UP001652431">
    <property type="component" value="Unassembled WGS sequence"/>
</dbReference>
<evidence type="ECO:0000259" key="1">
    <source>
        <dbReference type="Pfam" id="PF04542"/>
    </source>
</evidence>
<dbReference type="Pfam" id="PF04542">
    <property type="entry name" value="Sigma70_r2"/>
    <property type="match status" value="1"/>
</dbReference>
<dbReference type="SUPFAM" id="SSF88946">
    <property type="entry name" value="Sigma2 domain of RNA polymerase sigma factors"/>
    <property type="match status" value="1"/>
</dbReference>
<gene>
    <name evidence="2" type="ORF">OCV99_16955</name>
</gene>
<dbReference type="InterPro" id="IPR007627">
    <property type="entry name" value="RNA_pol_sigma70_r2"/>
</dbReference>
<dbReference type="RefSeq" id="WP_158372166.1">
    <property type="nucleotide sequence ID" value="NZ_JAOQJU010000039.1"/>
</dbReference>
<comment type="caution">
    <text evidence="2">The sequence shown here is derived from an EMBL/GenBank/DDBJ whole genome shotgun (WGS) entry which is preliminary data.</text>
</comment>
<accession>A0ABT2RRZ9</accession>
<dbReference type="InterPro" id="IPR013325">
    <property type="entry name" value="RNA_pol_sigma_r2"/>
</dbReference>
<reference evidence="2 3" key="1">
    <citation type="journal article" date="2021" name="ISME Commun">
        <title>Automated analysis of genomic sequences facilitates high-throughput and comprehensive description of bacteria.</title>
        <authorList>
            <person name="Hitch T.C.A."/>
        </authorList>
    </citation>
    <scope>NUCLEOTIDE SEQUENCE [LARGE SCALE GENOMIC DNA]</scope>
    <source>
        <strain evidence="2 3">Sanger_03</strain>
    </source>
</reference>
<protein>
    <recommendedName>
        <fullName evidence="1">RNA polymerase sigma-70 region 2 domain-containing protein</fullName>
    </recommendedName>
</protein>
<dbReference type="Gene3D" id="1.10.1740.10">
    <property type="match status" value="1"/>
</dbReference>
<feature type="domain" description="RNA polymerase sigma-70 region 2" evidence="1">
    <location>
        <begin position="23"/>
        <end position="63"/>
    </location>
</feature>
<keyword evidence="3" id="KW-1185">Reference proteome</keyword>
<proteinExistence type="predicted"/>
<name>A0ABT2RRZ9_9FIRM</name>
<evidence type="ECO:0000313" key="2">
    <source>
        <dbReference type="EMBL" id="MCU6688188.1"/>
    </source>
</evidence>
<evidence type="ECO:0000313" key="3">
    <source>
        <dbReference type="Proteomes" id="UP001652431"/>
    </source>
</evidence>
<sequence>MTNEQIVEEIRNGYSATDNMQLLYEKNLPLIKKFIKPYTAYENQEDLLQESYFGLWEAVKRYEILKMCCL</sequence>
<dbReference type="EMBL" id="JAOQJU010000039">
    <property type="protein sequence ID" value="MCU6688188.1"/>
    <property type="molecule type" value="Genomic_DNA"/>
</dbReference>